<name>A0A2Z2NRX1_9GAMM</name>
<dbReference type="GO" id="GO:0005829">
    <property type="term" value="C:cytosol"/>
    <property type="evidence" value="ECO:0007669"/>
    <property type="project" value="TreeGrafter"/>
</dbReference>
<feature type="domain" description="HTH lysR-type" evidence="5">
    <location>
        <begin position="17"/>
        <end position="74"/>
    </location>
</feature>
<dbReference type="RefSeq" id="WP_205737636.1">
    <property type="nucleotide sequence ID" value="NZ_CP018632.1"/>
</dbReference>
<dbReference type="SUPFAM" id="SSF53850">
    <property type="entry name" value="Periplasmic binding protein-like II"/>
    <property type="match status" value="1"/>
</dbReference>
<gene>
    <name evidence="6" type="primary">cysL_5</name>
    <name evidence="6" type="ORF">IMCC3135_20675</name>
</gene>
<dbReference type="KEGG" id="gai:IMCC3135_20675"/>
<accession>A0A2Z2NRX1</accession>
<dbReference type="AlphaFoldDB" id="A0A2Z2NRX1"/>
<reference evidence="6 7" key="1">
    <citation type="submission" date="2016-12" db="EMBL/GenBank/DDBJ databases">
        <authorList>
            <person name="Song W.-J."/>
            <person name="Kurnit D.M."/>
        </authorList>
    </citation>
    <scope>NUCLEOTIDE SEQUENCE [LARGE SCALE GENOMIC DNA]</scope>
    <source>
        <strain evidence="6 7">IMCC3135</strain>
    </source>
</reference>
<dbReference type="Pfam" id="PF00126">
    <property type="entry name" value="HTH_1"/>
    <property type="match status" value="1"/>
</dbReference>
<evidence type="ECO:0000256" key="4">
    <source>
        <dbReference type="ARBA" id="ARBA00023163"/>
    </source>
</evidence>
<protein>
    <submittedName>
        <fullName evidence="6">HTH-type transcriptional regulator CysL</fullName>
    </submittedName>
</protein>
<dbReference type="InterPro" id="IPR036388">
    <property type="entry name" value="WH-like_DNA-bd_sf"/>
</dbReference>
<dbReference type="CDD" id="cd05466">
    <property type="entry name" value="PBP2_LTTR_substrate"/>
    <property type="match status" value="1"/>
</dbReference>
<dbReference type="PRINTS" id="PR00039">
    <property type="entry name" value="HTHLYSR"/>
</dbReference>
<sequence length="323" mass="36630">MMKEVDPEIASRFVRELDWNLLRTFVVIAESDNITHAAQTLNLRQPSVSAALKRLEQVVGKQLVVRNPNEFRLTDTGQLLYREALDIRGSILRLGTILRDVEDKIRGHVTLAMASHVISPIINEVLTEFYEMCPEASISIDIMASKLVQAKVYEQSVSFGVCLVRNQNPKMKYQRLFREYFGLFCGQTHPLFGKQNLTKGDLRGYTSVSFVTDQMNDALRPVTLMRAEAELSDRVFGTSAHLEEIRRMIVSGLGVGPLPLHVARADVDSGILWRLPPYDDPPAIDVTLAWNPNARKNRAEMIVHELFLKKVASMPFSERDYFV</sequence>
<dbReference type="EMBL" id="CP018632">
    <property type="protein sequence ID" value="ASJ74212.1"/>
    <property type="molecule type" value="Genomic_DNA"/>
</dbReference>
<dbReference type="GO" id="GO:0003700">
    <property type="term" value="F:DNA-binding transcription factor activity"/>
    <property type="evidence" value="ECO:0007669"/>
    <property type="project" value="InterPro"/>
</dbReference>
<evidence type="ECO:0000256" key="3">
    <source>
        <dbReference type="ARBA" id="ARBA00023125"/>
    </source>
</evidence>
<dbReference type="SUPFAM" id="SSF46785">
    <property type="entry name" value="Winged helix' DNA-binding domain"/>
    <property type="match status" value="1"/>
</dbReference>
<dbReference type="InterPro" id="IPR036390">
    <property type="entry name" value="WH_DNA-bd_sf"/>
</dbReference>
<dbReference type="Proteomes" id="UP000250079">
    <property type="component" value="Chromosome"/>
</dbReference>
<dbReference type="Gene3D" id="1.10.10.10">
    <property type="entry name" value="Winged helix-like DNA-binding domain superfamily/Winged helix DNA-binding domain"/>
    <property type="match status" value="1"/>
</dbReference>
<organism evidence="6 7">
    <name type="scientific">Granulosicoccus antarcticus IMCC3135</name>
    <dbReference type="NCBI Taxonomy" id="1192854"/>
    <lineage>
        <taxon>Bacteria</taxon>
        <taxon>Pseudomonadati</taxon>
        <taxon>Pseudomonadota</taxon>
        <taxon>Gammaproteobacteria</taxon>
        <taxon>Chromatiales</taxon>
        <taxon>Granulosicoccaceae</taxon>
        <taxon>Granulosicoccus</taxon>
    </lineage>
</organism>
<keyword evidence="7" id="KW-1185">Reference proteome</keyword>
<dbReference type="Pfam" id="PF03466">
    <property type="entry name" value="LysR_substrate"/>
    <property type="match status" value="1"/>
</dbReference>
<keyword evidence="3" id="KW-0238">DNA-binding</keyword>
<dbReference type="Gene3D" id="3.40.190.10">
    <property type="entry name" value="Periplasmic binding protein-like II"/>
    <property type="match status" value="2"/>
</dbReference>
<keyword evidence="2" id="KW-0805">Transcription regulation</keyword>
<keyword evidence="4" id="KW-0804">Transcription</keyword>
<dbReference type="PANTHER" id="PTHR30419:SF8">
    <property type="entry name" value="NITROGEN ASSIMILATION TRANSCRIPTIONAL ACTIVATOR-RELATED"/>
    <property type="match status" value="1"/>
</dbReference>
<evidence type="ECO:0000313" key="7">
    <source>
        <dbReference type="Proteomes" id="UP000250079"/>
    </source>
</evidence>
<comment type="similarity">
    <text evidence="1">Belongs to the LysR transcriptional regulatory family.</text>
</comment>
<dbReference type="InterPro" id="IPR005119">
    <property type="entry name" value="LysR_subst-bd"/>
</dbReference>
<dbReference type="PANTHER" id="PTHR30419">
    <property type="entry name" value="HTH-TYPE TRANSCRIPTIONAL REGULATOR YBHD"/>
    <property type="match status" value="1"/>
</dbReference>
<evidence type="ECO:0000259" key="5">
    <source>
        <dbReference type="PROSITE" id="PS50931"/>
    </source>
</evidence>
<dbReference type="GO" id="GO:0003677">
    <property type="term" value="F:DNA binding"/>
    <property type="evidence" value="ECO:0007669"/>
    <property type="project" value="UniProtKB-KW"/>
</dbReference>
<proteinExistence type="inferred from homology"/>
<dbReference type="InterPro" id="IPR000847">
    <property type="entry name" value="LysR_HTH_N"/>
</dbReference>
<evidence type="ECO:0000256" key="1">
    <source>
        <dbReference type="ARBA" id="ARBA00009437"/>
    </source>
</evidence>
<evidence type="ECO:0000313" key="6">
    <source>
        <dbReference type="EMBL" id="ASJ74212.1"/>
    </source>
</evidence>
<dbReference type="InterPro" id="IPR050950">
    <property type="entry name" value="HTH-type_LysR_regulators"/>
</dbReference>
<evidence type="ECO:0000256" key="2">
    <source>
        <dbReference type="ARBA" id="ARBA00023015"/>
    </source>
</evidence>
<dbReference type="PROSITE" id="PS50931">
    <property type="entry name" value="HTH_LYSR"/>
    <property type="match status" value="1"/>
</dbReference>